<feature type="compositionally biased region" description="Basic residues" evidence="1">
    <location>
        <begin position="325"/>
        <end position="336"/>
    </location>
</feature>
<dbReference type="GO" id="GO:0003677">
    <property type="term" value="F:DNA binding"/>
    <property type="evidence" value="ECO:0007669"/>
    <property type="project" value="InterPro"/>
</dbReference>
<dbReference type="GeneID" id="25903341"/>
<proteinExistence type="predicted"/>
<organism evidence="2 3">
    <name type="scientific">Sphaeroforma arctica JP610</name>
    <dbReference type="NCBI Taxonomy" id="667725"/>
    <lineage>
        <taxon>Eukaryota</taxon>
        <taxon>Ichthyosporea</taxon>
        <taxon>Ichthyophonida</taxon>
        <taxon>Sphaeroforma</taxon>
    </lineage>
</organism>
<dbReference type="PANTHER" id="PTHR35698">
    <property type="entry name" value="DNA-BINDING PROTEIN RHL1"/>
    <property type="match status" value="1"/>
</dbReference>
<evidence type="ECO:0000313" key="2">
    <source>
        <dbReference type="EMBL" id="KNC84945.1"/>
    </source>
</evidence>
<feature type="compositionally biased region" description="Polar residues" evidence="1">
    <location>
        <begin position="363"/>
        <end position="374"/>
    </location>
</feature>
<name>A0A0L0G7G4_9EUKA</name>
<sequence>RVQQACKLVIFTTAKKTSMNTTDVSKLVSKSIRNLISAGHCHDILKKASSHLAAKYVHVLPGRIQQYIQSTVGSDMEALGILKGLDSLTPTLYINFPAGRLKLFGALAMLQNNYLVAQFNKHNVSVGDAIDSLVVYSECCWVGTAEENADEKPLPMPESIVKMLEPAAALSDENLKTQTERPLVVSDDNTDTEEPSAILISDEVSYADMDIEKGSSGDAQSDSENEIRPSGPRYVIGKKSPLKPTDEPKPQSKKSLLEGLPRTGNVVSKTKVSEKSESDSDNESGEDVDDEDEEPEYIPKPTSRGKRTLPADSESDAETEYVPRKTARTSQTKRKATNGTTNNEDTNSPPAPKQSPRKAANTKKVQASKSQSVLAKNEPNSRKMKQGTLTSMIQNSTANPKSSENAQSRTSAKKATSKRSSEFIEIDVDSDDPFSLDVKVISTQSPFKKTPFDV</sequence>
<dbReference type="InterPro" id="IPR038859">
    <property type="entry name" value="RHL1"/>
</dbReference>
<feature type="compositionally biased region" description="Polar residues" evidence="1">
    <location>
        <begin position="337"/>
        <end position="348"/>
    </location>
</feature>
<dbReference type="EMBL" id="KQ241729">
    <property type="protein sequence ID" value="KNC84945.1"/>
    <property type="molecule type" value="Genomic_DNA"/>
</dbReference>
<reference evidence="2 3" key="1">
    <citation type="submission" date="2011-02" db="EMBL/GenBank/DDBJ databases">
        <title>The Genome Sequence of Sphaeroforma arctica JP610.</title>
        <authorList>
            <consortium name="The Broad Institute Genome Sequencing Platform"/>
            <person name="Russ C."/>
            <person name="Cuomo C."/>
            <person name="Young S.K."/>
            <person name="Zeng Q."/>
            <person name="Gargeya S."/>
            <person name="Alvarado L."/>
            <person name="Berlin A."/>
            <person name="Chapman S.B."/>
            <person name="Chen Z."/>
            <person name="Freedman E."/>
            <person name="Gellesch M."/>
            <person name="Goldberg J."/>
            <person name="Griggs A."/>
            <person name="Gujja S."/>
            <person name="Heilman E."/>
            <person name="Heiman D."/>
            <person name="Howarth C."/>
            <person name="Mehta T."/>
            <person name="Neiman D."/>
            <person name="Pearson M."/>
            <person name="Roberts A."/>
            <person name="Saif S."/>
            <person name="Shea T."/>
            <person name="Shenoy N."/>
            <person name="Sisk P."/>
            <person name="Stolte C."/>
            <person name="Sykes S."/>
            <person name="White J."/>
            <person name="Yandava C."/>
            <person name="Burger G."/>
            <person name="Gray M.W."/>
            <person name="Holland P.W.H."/>
            <person name="King N."/>
            <person name="Lang F.B.F."/>
            <person name="Roger A.J."/>
            <person name="Ruiz-Trillo I."/>
            <person name="Haas B."/>
            <person name="Nusbaum C."/>
            <person name="Birren B."/>
        </authorList>
    </citation>
    <scope>NUCLEOTIDE SEQUENCE [LARGE SCALE GENOMIC DNA]</scope>
    <source>
        <strain evidence="2 3">JP610</strain>
    </source>
</reference>
<dbReference type="OrthoDB" id="568248at2759"/>
<keyword evidence="3" id="KW-1185">Reference proteome</keyword>
<gene>
    <name evidence="2" type="ORF">SARC_02837</name>
</gene>
<dbReference type="RefSeq" id="XP_014158847.1">
    <property type="nucleotide sequence ID" value="XM_014303372.1"/>
</dbReference>
<evidence type="ECO:0000256" key="1">
    <source>
        <dbReference type="SAM" id="MobiDB-lite"/>
    </source>
</evidence>
<feature type="non-terminal residue" evidence="2">
    <location>
        <position position="1"/>
    </location>
</feature>
<dbReference type="GO" id="GO:0042023">
    <property type="term" value="P:DNA endoreduplication"/>
    <property type="evidence" value="ECO:0007669"/>
    <property type="project" value="InterPro"/>
</dbReference>
<dbReference type="Proteomes" id="UP000054560">
    <property type="component" value="Unassembled WGS sequence"/>
</dbReference>
<protein>
    <submittedName>
        <fullName evidence="2">Uncharacterized protein</fullName>
    </submittedName>
</protein>
<evidence type="ECO:0000313" key="3">
    <source>
        <dbReference type="Proteomes" id="UP000054560"/>
    </source>
</evidence>
<feature type="compositionally biased region" description="Acidic residues" evidence="1">
    <location>
        <begin position="279"/>
        <end position="296"/>
    </location>
</feature>
<dbReference type="PANTHER" id="PTHR35698:SF2">
    <property type="entry name" value="DNA-BINDING PROTEIN RHL1"/>
    <property type="match status" value="1"/>
</dbReference>
<dbReference type="AlphaFoldDB" id="A0A0L0G7G4"/>
<feature type="compositionally biased region" description="Polar residues" evidence="1">
    <location>
        <begin position="387"/>
        <end position="407"/>
    </location>
</feature>
<accession>A0A0L0G7G4</accession>
<feature type="region of interest" description="Disordered" evidence="1">
    <location>
        <begin position="171"/>
        <end position="421"/>
    </location>
</feature>